<dbReference type="Pfam" id="PF00297">
    <property type="entry name" value="Ribosomal_L3"/>
    <property type="match status" value="1"/>
</dbReference>
<evidence type="ECO:0000256" key="8">
    <source>
        <dbReference type="ARBA" id="ARBA00035354"/>
    </source>
</evidence>
<keyword evidence="11" id="KW-1185">Reference proteome</keyword>
<dbReference type="OMA" id="ISKYTHR"/>
<dbReference type="Ensembl" id="ENSCHIT00000027169.1">
    <property type="protein sequence ID" value="ENSCHIP00000019354.1"/>
    <property type="gene ID" value="ENSCHIG00000018394.1"/>
</dbReference>
<reference evidence="10" key="3">
    <citation type="submission" date="2025-09" db="UniProtKB">
        <authorList>
            <consortium name="Ensembl"/>
        </authorList>
    </citation>
    <scope>IDENTIFICATION</scope>
</reference>
<evidence type="ECO:0000256" key="5">
    <source>
        <dbReference type="ARBA" id="ARBA00022990"/>
    </source>
</evidence>
<comment type="subunit">
    <text evidence="9">Component of the large ribosomal subunit. Interacts with DHX33.</text>
</comment>
<protein>
    <recommendedName>
        <fullName evidence="8">60S ribosomal protein L3</fullName>
    </recommendedName>
</protein>
<reference evidence="10" key="2">
    <citation type="submission" date="2025-08" db="UniProtKB">
        <authorList>
            <consortium name="Ensembl"/>
        </authorList>
    </citation>
    <scope>IDENTIFICATION</scope>
</reference>
<evidence type="ECO:0000313" key="11">
    <source>
        <dbReference type="Proteomes" id="UP000291000"/>
    </source>
</evidence>
<keyword evidence="3" id="KW-0832">Ubl conjugation</keyword>
<dbReference type="FunFam" id="2.40.30.10:FF:000351">
    <property type="entry name" value="Ribosomal protein L3"/>
    <property type="match status" value="1"/>
</dbReference>
<proteinExistence type="inferred from homology"/>
<sequence length="202" mass="23421">MKKYCQKAYLRDIQVNRGTMLCPCESNAWQYQVIDVTGVTSCWHTNKLPCKAHQRLYKVAFFELYYPAWVTVSIAPSGQKCYHHHNKINKKIYNINQRYFIKEGKLIKNNASTDYDVSDKNVNPLGGFVHCDEMTDDFVMLKGCMIGTKKQVLTCKSLLMQTKWWSIDPTSKFGLHSFQVVEDKKTFMGPLKKDRITKEEGA</sequence>
<keyword evidence="4" id="KW-0689">Ribosomal protein</keyword>
<dbReference type="PANTHER" id="PTHR11363:SF4">
    <property type="entry name" value="LARGE RIBOSOMAL SUBUNIT PROTEIN UL3"/>
    <property type="match status" value="1"/>
</dbReference>
<evidence type="ECO:0000256" key="2">
    <source>
        <dbReference type="ARBA" id="ARBA00022499"/>
    </source>
</evidence>
<evidence type="ECO:0000256" key="1">
    <source>
        <dbReference type="ARBA" id="ARBA00006540"/>
    </source>
</evidence>
<dbReference type="GeneTree" id="ENSGT00390000017606"/>
<dbReference type="Gene3D" id="2.40.30.10">
    <property type="entry name" value="Translation factors"/>
    <property type="match status" value="1"/>
</dbReference>
<keyword evidence="2" id="KW-1017">Isopeptide bond</keyword>
<dbReference type="EMBL" id="LWLT01000022">
    <property type="status" value="NOT_ANNOTATED_CDS"/>
    <property type="molecule type" value="Genomic_DNA"/>
</dbReference>
<keyword evidence="5" id="KW-0007">Acetylation</keyword>
<dbReference type="AlphaFoldDB" id="A0A452F5A7"/>
<dbReference type="InterPro" id="IPR045077">
    <property type="entry name" value="L3_arc_euk"/>
</dbReference>
<comment type="function">
    <text evidence="7">Component of the large ribosomal subunit. The ribosome is a large ribonucleoprotein complex responsible for the synthesis of proteins in the cell.</text>
</comment>
<evidence type="ECO:0000256" key="3">
    <source>
        <dbReference type="ARBA" id="ARBA00022843"/>
    </source>
</evidence>
<reference evidence="10 11" key="1">
    <citation type="submission" date="2016-04" db="EMBL/GenBank/DDBJ databases">
        <title>Polished mammalian reference genomes with single-molecule sequencing and chromosome conformation capture applied to the Capra hircus genome.</title>
        <authorList>
            <person name="Bickhart D.M."/>
            <person name="Koren S."/>
            <person name="Rosen B."/>
            <person name="Hastie A."/>
            <person name="Liachko I."/>
            <person name="Sullivan S.T."/>
            <person name="Burton J."/>
            <person name="Sayre B.L."/>
            <person name="Huson H.J."/>
            <person name="Lee J."/>
            <person name="Lam E."/>
            <person name="Kelley C.M."/>
            <person name="Hutchison J.L."/>
            <person name="Zhou Y."/>
            <person name="Sun J."/>
            <person name="Crisa A."/>
            <person name="Schwartz J.C."/>
            <person name="Hammond J.A."/>
            <person name="Schroeder S.G."/>
            <person name="Liu G.E."/>
            <person name="Dunham M."/>
            <person name="Shendure J."/>
            <person name="Sonstegard T.S."/>
            <person name="Phillippy A.M."/>
            <person name="Van Tassell C.P."/>
            <person name="Smith T.P."/>
        </authorList>
    </citation>
    <scope>NUCLEOTIDE SEQUENCE [LARGE SCALE GENOMIC DNA]</scope>
</reference>
<dbReference type="STRING" id="9925.ENSCHIP00000019354"/>
<dbReference type="GO" id="GO:0022625">
    <property type="term" value="C:cytosolic large ribosomal subunit"/>
    <property type="evidence" value="ECO:0007669"/>
    <property type="project" value="TreeGrafter"/>
</dbReference>
<dbReference type="GO" id="GO:0006412">
    <property type="term" value="P:translation"/>
    <property type="evidence" value="ECO:0007669"/>
    <property type="project" value="InterPro"/>
</dbReference>
<evidence type="ECO:0000256" key="4">
    <source>
        <dbReference type="ARBA" id="ARBA00022980"/>
    </source>
</evidence>
<dbReference type="GO" id="GO:0003735">
    <property type="term" value="F:structural constituent of ribosome"/>
    <property type="evidence" value="ECO:0007669"/>
    <property type="project" value="InterPro"/>
</dbReference>
<comment type="similarity">
    <text evidence="1">Belongs to the universal ribosomal protein uL3 family.</text>
</comment>
<evidence type="ECO:0000256" key="6">
    <source>
        <dbReference type="ARBA" id="ARBA00023274"/>
    </source>
</evidence>
<dbReference type="GO" id="GO:0003723">
    <property type="term" value="F:RNA binding"/>
    <property type="evidence" value="ECO:0007669"/>
    <property type="project" value="TreeGrafter"/>
</dbReference>
<dbReference type="PANTHER" id="PTHR11363">
    <property type="entry name" value="60S RIBOSOMAL PROTEIN L3-RELATED"/>
    <property type="match status" value="1"/>
</dbReference>
<dbReference type="Proteomes" id="UP000291000">
    <property type="component" value="Chromosome 19"/>
</dbReference>
<accession>A0A452F5A7</accession>
<organism evidence="10 11">
    <name type="scientific">Capra hircus</name>
    <name type="common">Goat</name>
    <dbReference type="NCBI Taxonomy" id="9925"/>
    <lineage>
        <taxon>Eukaryota</taxon>
        <taxon>Metazoa</taxon>
        <taxon>Chordata</taxon>
        <taxon>Craniata</taxon>
        <taxon>Vertebrata</taxon>
        <taxon>Euteleostomi</taxon>
        <taxon>Mammalia</taxon>
        <taxon>Eutheria</taxon>
        <taxon>Laurasiatheria</taxon>
        <taxon>Artiodactyla</taxon>
        <taxon>Ruminantia</taxon>
        <taxon>Pecora</taxon>
        <taxon>Bovidae</taxon>
        <taxon>Caprinae</taxon>
        <taxon>Capra</taxon>
    </lineage>
</organism>
<evidence type="ECO:0000256" key="7">
    <source>
        <dbReference type="ARBA" id="ARBA00034092"/>
    </source>
</evidence>
<evidence type="ECO:0000256" key="9">
    <source>
        <dbReference type="ARBA" id="ARBA00046482"/>
    </source>
</evidence>
<keyword evidence="6" id="KW-0687">Ribonucleoprotein</keyword>
<evidence type="ECO:0000313" key="10">
    <source>
        <dbReference type="Ensembl" id="ENSCHIP00000019354.1"/>
    </source>
</evidence>
<dbReference type="InterPro" id="IPR009000">
    <property type="entry name" value="Transl_B-barrel_sf"/>
</dbReference>
<name>A0A452F5A7_CAPHI</name>
<dbReference type="SUPFAM" id="SSF50447">
    <property type="entry name" value="Translation proteins"/>
    <property type="match status" value="1"/>
</dbReference>
<dbReference type="InterPro" id="IPR000597">
    <property type="entry name" value="Ribosomal_uL3"/>
</dbReference>